<dbReference type="PANTHER" id="PTHR10772">
    <property type="entry name" value="10 KDA HEAT SHOCK PROTEIN"/>
    <property type="match status" value="1"/>
</dbReference>
<accession>A0A221S4A1</accession>
<evidence type="ECO:0000256" key="2">
    <source>
        <dbReference type="ARBA" id="ARBA00023186"/>
    </source>
</evidence>
<reference evidence="3" key="1">
    <citation type="submission" date="2016-03" db="EMBL/GenBank/DDBJ databases">
        <title>Novel chaperonins are prevalent in the virioplankton and link to viral biology and ecology.</title>
        <authorList>
            <person name="Marine R.L."/>
            <person name="Nasko D.J."/>
            <person name="Polson S.W."/>
            <person name="Wommack K.E."/>
        </authorList>
    </citation>
    <scope>NUCLEOTIDE SEQUENCE</scope>
</reference>
<dbReference type="GO" id="GO:0051082">
    <property type="term" value="F:unfolded protein binding"/>
    <property type="evidence" value="ECO:0007669"/>
    <property type="project" value="TreeGrafter"/>
</dbReference>
<comment type="similarity">
    <text evidence="1">Belongs to the GroES chaperonin family.</text>
</comment>
<evidence type="ECO:0000256" key="1">
    <source>
        <dbReference type="ARBA" id="ARBA00006975"/>
    </source>
</evidence>
<dbReference type="InterPro" id="IPR011032">
    <property type="entry name" value="GroES-like_sf"/>
</dbReference>
<dbReference type="PRINTS" id="PR00297">
    <property type="entry name" value="CHAPERONIN10"/>
</dbReference>
<dbReference type="SUPFAM" id="SSF50129">
    <property type="entry name" value="GroES-like"/>
    <property type="match status" value="1"/>
</dbReference>
<dbReference type="Pfam" id="PF00166">
    <property type="entry name" value="Cpn10"/>
    <property type="match status" value="1"/>
</dbReference>
<protein>
    <submittedName>
        <fullName evidence="3">Co-chaperonin GroES</fullName>
    </submittedName>
</protein>
<dbReference type="GO" id="GO:0005524">
    <property type="term" value="F:ATP binding"/>
    <property type="evidence" value="ECO:0007669"/>
    <property type="project" value="InterPro"/>
</dbReference>
<dbReference type="InterPro" id="IPR020818">
    <property type="entry name" value="Chaperonin_GroES"/>
</dbReference>
<dbReference type="GO" id="GO:0044183">
    <property type="term" value="F:protein folding chaperone"/>
    <property type="evidence" value="ECO:0007669"/>
    <property type="project" value="InterPro"/>
</dbReference>
<dbReference type="Gene3D" id="2.30.33.40">
    <property type="entry name" value="GroES chaperonin"/>
    <property type="match status" value="1"/>
</dbReference>
<dbReference type="GO" id="GO:0051087">
    <property type="term" value="F:protein-folding chaperone binding"/>
    <property type="evidence" value="ECO:0007669"/>
    <property type="project" value="TreeGrafter"/>
</dbReference>
<name>A0A221S4A1_9VIRU</name>
<dbReference type="SMART" id="SM00883">
    <property type="entry name" value="Cpn10"/>
    <property type="match status" value="1"/>
</dbReference>
<dbReference type="InterPro" id="IPR037124">
    <property type="entry name" value="Chaperonin_GroES_sf"/>
</dbReference>
<proteinExistence type="inferred from homology"/>
<gene>
    <name evidence="3" type="primary">groES</name>
</gene>
<keyword evidence="2" id="KW-0143">Chaperone</keyword>
<dbReference type="CDD" id="cd00320">
    <property type="entry name" value="cpn10"/>
    <property type="match status" value="1"/>
</dbReference>
<dbReference type="EMBL" id="KU971192">
    <property type="protein sequence ID" value="ASN63786.1"/>
    <property type="molecule type" value="Genomic_DNA"/>
</dbReference>
<organism evidence="3">
    <name type="scientific">uncultured virus</name>
    <dbReference type="NCBI Taxonomy" id="340016"/>
    <lineage>
        <taxon>Viruses</taxon>
        <taxon>environmental samples</taxon>
    </lineage>
</organism>
<dbReference type="GO" id="GO:0046872">
    <property type="term" value="F:metal ion binding"/>
    <property type="evidence" value="ECO:0007669"/>
    <property type="project" value="TreeGrafter"/>
</dbReference>
<evidence type="ECO:0000313" key="3">
    <source>
        <dbReference type="EMBL" id="ASN63786.1"/>
    </source>
</evidence>
<dbReference type="PANTHER" id="PTHR10772:SF58">
    <property type="entry name" value="CO-CHAPERONIN GROES"/>
    <property type="match status" value="1"/>
</dbReference>
<sequence>MKPYGDLVLLKEREQVKKSSTIIMLPGADGDYVYADVVKVGPGLYTHNGVKIPMTVQTGDTVMLHKSNAGDQKKVMLEEVEYLLIRESEVLMISEPA</sequence>